<evidence type="ECO:0008006" key="5">
    <source>
        <dbReference type="Google" id="ProtNLM"/>
    </source>
</evidence>
<dbReference type="Proteomes" id="UP001416858">
    <property type="component" value="Unassembled WGS sequence"/>
</dbReference>
<accession>A0ABP9VSH6</accession>
<evidence type="ECO:0000313" key="4">
    <source>
        <dbReference type="Proteomes" id="UP001416858"/>
    </source>
</evidence>
<name>A0ABP9VSH6_9BACT</name>
<organism evidence="3 4">
    <name type="scientific">Novipirellula caenicola</name>
    <dbReference type="NCBI Taxonomy" id="1536901"/>
    <lineage>
        <taxon>Bacteria</taxon>
        <taxon>Pseudomonadati</taxon>
        <taxon>Planctomycetota</taxon>
        <taxon>Planctomycetia</taxon>
        <taxon>Pirellulales</taxon>
        <taxon>Pirellulaceae</taxon>
        <taxon>Novipirellula</taxon>
    </lineage>
</organism>
<evidence type="ECO:0000313" key="3">
    <source>
        <dbReference type="EMBL" id="GAA5508111.1"/>
    </source>
</evidence>
<keyword evidence="4" id="KW-1185">Reference proteome</keyword>
<keyword evidence="2" id="KW-1133">Transmembrane helix</keyword>
<comment type="caution">
    <text evidence="3">The sequence shown here is derived from an EMBL/GenBank/DDBJ whole genome shotgun (WGS) entry which is preliminary data.</text>
</comment>
<reference evidence="3 4" key="1">
    <citation type="submission" date="2024-02" db="EMBL/GenBank/DDBJ databases">
        <title>Rhodopirellula caenicola NBRC 110016.</title>
        <authorList>
            <person name="Ichikawa N."/>
            <person name="Katano-Makiyama Y."/>
            <person name="Hidaka K."/>
        </authorList>
    </citation>
    <scope>NUCLEOTIDE SEQUENCE [LARGE SCALE GENOMIC DNA]</scope>
    <source>
        <strain evidence="3 4">NBRC 110016</strain>
    </source>
</reference>
<proteinExistence type="predicted"/>
<protein>
    <recommendedName>
        <fullName evidence="5">SHOCT domain-containing protein</fullName>
    </recommendedName>
</protein>
<evidence type="ECO:0000256" key="2">
    <source>
        <dbReference type="SAM" id="Phobius"/>
    </source>
</evidence>
<sequence length="95" mass="10655">MPDFFFNTTVQAGLSVLVLCILIAAGFYLVSSYRDYNANDGEPVYETLANLKEMHLRGEISEEEYRTIQATTQRQLADRMQNDPSSSPDDKGTNA</sequence>
<gene>
    <name evidence="3" type="ORF">Rcae01_03576</name>
</gene>
<feature type="transmembrane region" description="Helical" evidence="2">
    <location>
        <begin position="12"/>
        <end position="30"/>
    </location>
</feature>
<evidence type="ECO:0000256" key="1">
    <source>
        <dbReference type="SAM" id="MobiDB-lite"/>
    </source>
</evidence>
<keyword evidence="2" id="KW-0812">Transmembrane</keyword>
<keyword evidence="2" id="KW-0472">Membrane</keyword>
<feature type="region of interest" description="Disordered" evidence="1">
    <location>
        <begin position="71"/>
        <end position="95"/>
    </location>
</feature>
<dbReference type="EMBL" id="BAABRO010000008">
    <property type="protein sequence ID" value="GAA5508111.1"/>
    <property type="molecule type" value="Genomic_DNA"/>
</dbReference>